<sequence>MLFCSEFGLLQERVMETAAQSFSYPGYFFGGGDVAASMRGADWANTPLGAPAFWPQGLCAAVSLCLNSTYPLLICWGPDLALLFNDAGKEAMGGADEAWLGRPLAEVLPDLWKNLAPVIEKVLNSGEPATASCHMGANPGSPRRDLRIGPIPVANGFGGVFCSILLAEAYGAQKRRERPRETGSHPNTGFRAVGLAPGRGDGGGSRVCFSDEAQPGCSGDAPDNPTSSRLPEEQACLFLFLAEQCDEFIAIWNLDRSLSFLNPAGMRMLGLKSLDEAKNIPLEEFFFPEDRSSVRHEDDLSAAGEGRRETEIRFRNFETGEPVWMQRSVFTLTGRDGAPVGYASINREIGDDKRAQQRLMEAERRLQAVMCAAPIGIGYSNDPGCEVVFGNPTLYSLLEICDSEDAISSPAPDPSRRSIRYFKDGRELAFSELPMQRAVAQNGEIAPEEIEVLLPSGRRWCAEISASPIRGEDGLPVGAVAVVADRTQRKHDAEALRENEELFRALAELNPDAIMVLLEGRYVYANQAAARLLGAASGDEILGLTPFDIVDPVYHDLVVERMRSVLEESRVQPLINHRWRKLNGTPLDVETATGPTRWRGRPAVQVVARDVTERNRVLQALRDADRQKDEFLATLAHELRNPLAPISNAMHFMRKADDADAATNERKRALLAMMERQIFHLVRLVDDLLEISRISRGKILLRKEAVDLASVLRDAIDTSRPLIDSAGLVLQIRLPPEAMLLDADPTRLTQVFANLLNNAAKYTESGGRIELTAERRGEEAVVSVRDNGAGVPPEMLPRLFEIFTQVDRTLGRARGGWASGWLWRASWYNYMAARSRLTATGLGGAANSSFGSPYSMFSRENR</sequence>
<dbReference type="CDD" id="cd00082">
    <property type="entry name" value="HisKA"/>
    <property type="match status" value="1"/>
</dbReference>
<dbReference type="EC" id="2.7.13.3" evidence="2"/>
<dbReference type="AlphaFoldDB" id="A0A6B8KGS2"/>
<dbReference type="Gene3D" id="1.10.287.130">
    <property type="match status" value="1"/>
</dbReference>
<dbReference type="InterPro" id="IPR001610">
    <property type="entry name" value="PAC"/>
</dbReference>
<dbReference type="InterPro" id="IPR003661">
    <property type="entry name" value="HisK_dim/P_dom"/>
</dbReference>
<evidence type="ECO:0000259" key="7">
    <source>
        <dbReference type="PROSITE" id="PS50112"/>
    </source>
</evidence>
<dbReference type="InterPro" id="IPR050736">
    <property type="entry name" value="Sensor_HK_Regulatory"/>
</dbReference>
<dbReference type="PROSITE" id="PS50109">
    <property type="entry name" value="HIS_KIN"/>
    <property type="match status" value="1"/>
</dbReference>
<evidence type="ECO:0000259" key="8">
    <source>
        <dbReference type="PROSITE" id="PS50113"/>
    </source>
</evidence>
<dbReference type="InterPro" id="IPR000700">
    <property type="entry name" value="PAS-assoc_C"/>
</dbReference>
<protein>
    <recommendedName>
        <fullName evidence="2">histidine kinase</fullName>
        <ecNumber evidence="2">2.7.13.3</ecNumber>
    </recommendedName>
</protein>
<dbReference type="SMART" id="SM00388">
    <property type="entry name" value="HisKA"/>
    <property type="match status" value="1"/>
</dbReference>
<dbReference type="SMART" id="SM00387">
    <property type="entry name" value="HATPase_c"/>
    <property type="match status" value="1"/>
</dbReference>
<dbReference type="KEGG" id="mhey:H2LOC_008145"/>
<keyword evidence="4" id="KW-0418">Kinase</keyword>
<dbReference type="InterPro" id="IPR036097">
    <property type="entry name" value="HisK_dim/P_sf"/>
</dbReference>
<dbReference type="PROSITE" id="PS50113">
    <property type="entry name" value="PAC"/>
    <property type="match status" value="2"/>
</dbReference>
<comment type="catalytic activity">
    <reaction evidence="1">
        <text>ATP + protein L-histidine = ADP + protein N-phospho-L-histidine.</text>
        <dbReference type="EC" id="2.7.13.3"/>
    </reaction>
</comment>
<reference evidence="9 10" key="1">
    <citation type="submission" date="2019-11" db="EMBL/GenBank/DDBJ databases">
        <title>The genome sequence of Methylocystis heyeri.</title>
        <authorList>
            <person name="Oshkin I.Y."/>
            <person name="Miroshnikov K."/>
            <person name="Dedysh S.N."/>
        </authorList>
    </citation>
    <scope>NUCLEOTIDE SEQUENCE [LARGE SCALE GENOMIC DNA]</scope>
    <source>
        <strain evidence="9 10">H2</strain>
    </source>
</reference>
<dbReference type="Pfam" id="PF00512">
    <property type="entry name" value="HisKA"/>
    <property type="match status" value="1"/>
</dbReference>
<keyword evidence="5" id="KW-0902">Two-component regulatory system</keyword>
<proteinExistence type="predicted"/>
<gene>
    <name evidence="9" type="ORF">H2LOC_008145</name>
</gene>
<evidence type="ECO:0000256" key="1">
    <source>
        <dbReference type="ARBA" id="ARBA00000085"/>
    </source>
</evidence>
<evidence type="ECO:0000256" key="4">
    <source>
        <dbReference type="ARBA" id="ARBA00022777"/>
    </source>
</evidence>
<dbReference type="Gene3D" id="3.30.450.20">
    <property type="entry name" value="PAS domain"/>
    <property type="match status" value="4"/>
</dbReference>
<feature type="domain" description="PAS" evidence="7">
    <location>
        <begin position="498"/>
        <end position="569"/>
    </location>
</feature>
<dbReference type="InterPro" id="IPR013767">
    <property type="entry name" value="PAS_fold"/>
</dbReference>
<dbReference type="PANTHER" id="PTHR43711">
    <property type="entry name" value="TWO-COMPONENT HISTIDINE KINASE"/>
    <property type="match status" value="1"/>
</dbReference>
<dbReference type="InterPro" id="IPR035965">
    <property type="entry name" value="PAS-like_dom_sf"/>
</dbReference>
<dbReference type="PROSITE" id="PS50112">
    <property type="entry name" value="PAS"/>
    <property type="match status" value="1"/>
</dbReference>
<accession>A0A6B8KGS2</accession>
<evidence type="ECO:0000313" key="10">
    <source>
        <dbReference type="Proteomes" id="UP000309061"/>
    </source>
</evidence>
<dbReference type="InterPro" id="IPR005467">
    <property type="entry name" value="His_kinase_dom"/>
</dbReference>
<keyword evidence="3" id="KW-0808">Transferase</keyword>
<dbReference type="InterPro" id="IPR013656">
    <property type="entry name" value="PAS_4"/>
</dbReference>
<evidence type="ECO:0000256" key="3">
    <source>
        <dbReference type="ARBA" id="ARBA00022679"/>
    </source>
</evidence>
<feature type="domain" description="PAC" evidence="8">
    <location>
        <begin position="446"/>
        <end position="498"/>
    </location>
</feature>
<dbReference type="EMBL" id="CP046052">
    <property type="protein sequence ID" value="QGM45673.1"/>
    <property type="molecule type" value="Genomic_DNA"/>
</dbReference>
<feature type="domain" description="PAC" evidence="8">
    <location>
        <begin position="308"/>
        <end position="361"/>
    </location>
</feature>
<dbReference type="GO" id="GO:0000155">
    <property type="term" value="F:phosphorelay sensor kinase activity"/>
    <property type="evidence" value="ECO:0007669"/>
    <property type="project" value="InterPro"/>
</dbReference>
<dbReference type="Pfam" id="PF02518">
    <property type="entry name" value="HATPase_c"/>
    <property type="match status" value="1"/>
</dbReference>
<evidence type="ECO:0000256" key="5">
    <source>
        <dbReference type="ARBA" id="ARBA00023012"/>
    </source>
</evidence>
<dbReference type="Pfam" id="PF08448">
    <property type="entry name" value="PAS_4"/>
    <property type="match status" value="1"/>
</dbReference>
<dbReference type="InterPro" id="IPR003594">
    <property type="entry name" value="HATPase_dom"/>
</dbReference>
<dbReference type="NCBIfam" id="TIGR00229">
    <property type="entry name" value="sensory_box"/>
    <property type="match status" value="2"/>
</dbReference>
<dbReference type="OrthoDB" id="341208at2"/>
<organism evidence="9 10">
    <name type="scientific">Methylocystis heyeri</name>
    <dbReference type="NCBI Taxonomy" id="391905"/>
    <lineage>
        <taxon>Bacteria</taxon>
        <taxon>Pseudomonadati</taxon>
        <taxon>Pseudomonadota</taxon>
        <taxon>Alphaproteobacteria</taxon>
        <taxon>Hyphomicrobiales</taxon>
        <taxon>Methylocystaceae</taxon>
        <taxon>Methylocystis</taxon>
    </lineage>
</organism>
<dbReference type="GO" id="GO:0006355">
    <property type="term" value="P:regulation of DNA-templated transcription"/>
    <property type="evidence" value="ECO:0007669"/>
    <property type="project" value="InterPro"/>
</dbReference>
<dbReference type="SUPFAM" id="SSF55785">
    <property type="entry name" value="PYP-like sensor domain (PAS domain)"/>
    <property type="match status" value="3"/>
</dbReference>
<dbReference type="SMART" id="SM00091">
    <property type="entry name" value="PAS"/>
    <property type="match status" value="3"/>
</dbReference>
<dbReference type="SMART" id="SM00086">
    <property type="entry name" value="PAC"/>
    <property type="match status" value="3"/>
</dbReference>
<dbReference type="PANTHER" id="PTHR43711:SF1">
    <property type="entry name" value="HISTIDINE KINASE 1"/>
    <property type="match status" value="1"/>
</dbReference>
<evidence type="ECO:0000256" key="2">
    <source>
        <dbReference type="ARBA" id="ARBA00012438"/>
    </source>
</evidence>
<dbReference type="SUPFAM" id="SSF47384">
    <property type="entry name" value="Homodimeric domain of signal transducing histidine kinase"/>
    <property type="match status" value="1"/>
</dbReference>
<dbReference type="Gene3D" id="3.30.565.10">
    <property type="entry name" value="Histidine kinase-like ATPase, C-terminal domain"/>
    <property type="match status" value="1"/>
</dbReference>
<keyword evidence="10" id="KW-1185">Reference proteome</keyword>
<dbReference type="Pfam" id="PF00989">
    <property type="entry name" value="PAS"/>
    <property type="match status" value="1"/>
</dbReference>
<evidence type="ECO:0000313" key="9">
    <source>
        <dbReference type="EMBL" id="QGM45673.1"/>
    </source>
</evidence>
<feature type="domain" description="Histidine kinase" evidence="6">
    <location>
        <begin position="634"/>
        <end position="815"/>
    </location>
</feature>
<name>A0A6B8KGS2_9HYPH</name>
<evidence type="ECO:0000259" key="6">
    <source>
        <dbReference type="PROSITE" id="PS50109"/>
    </source>
</evidence>
<dbReference type="CDD" id="cd00130">
    <property type="entry name" value="PAS"/>
    <property type="match status" value="2"/>
</dbReference>
<dbReference type="InterPro" id="IPR000014">
    <property type="entry name" value="PAS"/>
</dbReference>
<dbReference type="SUPFAM" id="SSF55874">
    <property type="entry name" value="ATPase domain of HSP90 chaperone/DNA topoisomerase II/histidine kinase"/>
    <property type="match status" value="1"/>
</dbReference>
<dbReference type="InterPro" id="IPR036890">
    <property type="entry name" value="HATPase_C_sf"/>
</dbReference>
<dbReference type="Proteomes" id="UP000309061">
    <property type="component" value="Chromosome"/>
</dbReference>